<comment type="caution">
    <text evidence="4">The sequence shown here is derived from an EMBL/GenBank/DDBJ whole genome shotgun (WGS) entry which is preliminary data.</text>
</comment>
<evidence type="ECO:0000259" key="3">
    <source>
        <dbReference type="Pfam" id="PF00535"/>
    </source>
</evidence>
<organism evidence="4 5">
    <name type="scientific">Luteimonas yindakuii</name>
    <dbReference type="NCBI Taxonomy" id="2565782"/>
    <lineage>
        <taxon>Bacteria</taxon>
        <taxon>Pseudomonadati</taxon>
        <taxon>Pseudomonadota</taxon>
        <taxon>Gammaproteobacteria</taxon>
        <taxon>Lysobacterales</taxon>
        <taxon>Lysobacteraceae</taxon>
        <taxon>Luteimonas</taxon>
    </lineage>
</organism>
<dbReference type="GO" id="GO:0016740">
    <property type="term" value="F:transferase activity"/>
    <property type="evidence" value="ECO:0007669"/>
    <property type="project" value="UniProtKB-KW"/>
</dbReference>
<reference evidence="4 5" key="1">
    <citation type="submission" date="2019-01" db="EMBL/GenBank/DDBJ databases">
        <authorList>
            <person name="Zhang S."/>
        </authorList>
    </citation>
    <scope>NUCLEOTIDE SEQUENCE [LARGE SCALE GENOMIC DNA]</scope>
    <source>
        <strain evidence="4 5">1626</strain>
    </source>
</reference>
<feature type="region of interest" description="Disordered" evidence="2">
    <location>
        <begin position="1"/>
        <end position="24"/>
    </location>
</feature>
<name>A0A4Z1R841_9GAMM</name>
<dbReference type="InterPro" id="IPR001173">
    <property type="entry name" value="Glyco_trans_2-like"/>
</dbReference>
<evidence type="ECO:0000313" key="4">
    <source>
        <dbReference type="EMBL" id="TKS52798.1"/>
    </source>
</evidence>
<dbReference type="SUPFAM" id="SSF52540">
    <property type="entry name" value="P-loop containing nucleoside triphosphate hydrolases"/>
    <property type="match status" value="1"/>
</dbReference>
<dbReference type="EMBL" id="SPUH01000002">
    <property type="protein sequence ID" value="TKS52798.1"/>
    <property type="molecule type" value="Genomic_DNA"/>
</dbReference>
<feature type="domain" description="Glycosyltransferase 2-like" evidence="3">
    <location>
        <begin position="857"/>
        <end position="1017"/>
    </location>
</feature>
<feature type="compositionally biased region" description="Polar residues" evidence="2">
    <location>
        <begin position="1"/>
        <end position="12"/>
    </location>
</feature>
<dbReference type="CDD" id="cd04186">
    <property type="entry name" value="GT_2_like_c"/>
    <property type="match status" value="1"/>
</dbReference>
<feature type="region of interest" description="Disordered" evidence="2">
    <location>
        <begin position="1386"/>
        <end position="1420"/>
    </location>
</feature>
<accession>A0A4Z1R841</accession>
<dbReference type="InterPro" id="IPR027417">
    <property type="entry name" value="P-loop_NTPase"/>
</dbReference>
<dbReference type="Gene3D" id="3.90.550.10">
    <property type="entry name" value="Spore Coat Polysaccharide Biosynthesis Protein SpsA, Chain A"/>
    <property type="match status" value="2"/>
</dbReference>
<feature type="domain" description="Glycosyltransferase 2-like" evidence="3">
    <location>
        <begin position="1114"/>
        <end position="1291"/>
    </location>
</feature>
<dbReference type="Gene3D" id="3.40.50.300">
    <property type="entry name" value="P-loop containing nucleotide triphosphate hydrolases"/>
    <property type="match status" value="1"/>
</dbReference>
<evidence type="ECO:0000256" key="2">
    <source>
        <dbReference type="SAM" id="MobiDB-lite"/>
    </source>
</evidence>
<dbReference type="CDD" id="cd04184">
    <property type="entry name" value="GT2_RfbC_Mx_like"/>
    <property type="match status" value="1"/>
</dbReference>
<dbReference type="RefSeq" id="WP_134674919.1">
    <property type="nucleotide sequence ID" value="NZ_SPUH01000002.1"/>
</dbReference>
<evidence type="ECO:0000313" key="5">
    <source>
        <dbReference type="Proteomes" id="UP000298681"/>
    </source>
</evidence>
<keyword evidence="4" id="KW-0808">Transferase</keyword>
<keyword evidence="5" id="KW-1185">Reference proteome</keyword>
<gene>
    <name evidence="4" type="ORF">E4582_11195</name>
</gene>
<sequence length="1420" mass="157078">MNTSSVETTSVLQPEGLEAPVTSNGSASDRLLLVLGMHRSGTSALTGVLQKLGAELGEELLPPTRDNPKGYFENTRVVAVHETLFTALQGGWQDPRPLPAQWRSTTFGDEAHQALVGLLADLLKRSTLVVVKDPRTSRVLPLWTDVARATGVEVGAALMIRHPNEVAGSLRKRDGLSRARAHLLWMVYLLDAERDSRAMPRAFVSYGALLAGWRDTLARARDSGLRDMLPEPTSSAANEIDVFLDVSLRRQEAAVVDGDVSPFESLAVELFGLALRCAANEVRDVAAAFDDIARRLMPLAARYLQAPLQLEQELERQREEQARIDTSLHLAALRELWRPALPGRAPGAARLYYRSDDGDFVETEAVSAEPEVTGARRRAVFSLPADARFDYLRVDPDSASGVYAVESLSIGGAEVVDFAERLRGVNELPLPVTRPGDMVRFAALGEDPHFVIEARGLPRTSGKGTTLTVDVRFRSETVLSEVGDYLEDYRQALQAHGRDLSQWQAGVDAGVRKLGDQQARIEAGVRAFSHLSEQQQQLATDINRLRRNGDAQLRALMERLEALADQQNQRTKDSLEEVHAQVGVMQSALVGIHGALTALGREVGVTRQQQALLLAWAQRRSPRYWWQRLVGGARRQEMPAQVQWPLVPLANVQQQPRDGHEATWLSASDDPQFLIGGENLALPAGWYLFEARFLGVEGSLMAPCLYPDYGEGVTESGRIVLPEPDAQGCIAAVVLLTHATRGLRFDPSTAAVSFRLPHVTLRRLGRFGALAAMTRLASRAGAGWRRGLGIVRAFAGPASSGRLRAGGDAAFEAYRQQTRPVVDEYAGWVKSYDSLSEADLADMRRRAEGLAYRPLVSILLPVYNTPRVWLEHCLDSVLAQTYPHWELCVADDASTSAHVRQVLQDYARRDSRIRVQYRPVNGHISESTNTALEAARGEYVALLDHDDELRPHSLLEMVAALNANRRWRLVYSDEDKIDERGRRFDPYFKPDWNYELFLGQNCISHFGLYHAELVREVGGFRKGFEGAQDWDLALRCIERLAPDQIGHVPRVLYHWRAISGSTALGVQHKDYAGSAGVRAVEEHLLRTGQKATVEPTAAGHLRVLRELPSVPRVSLIIPTRNRVELLRMCVQSILERTDYPDYEILIVDNQSDEQATFDYFRELESEPRVRVLRYDAPFNYSLINNFAAAQATGTVIGLVNNDIEVITPAWLTTMTAQALRPEIGAVGAMLYYPDDTIQHAGVVLGIGGVAGHVYTGRRAGTEGQCGRALLAQELSAVTAACLLVRKEVFDEVGGLDPKLVVAFNDVDFCIRVLDAGYRNIWTPYAELYHHESASRGYEDTPEKIARFNGEVDRMLDRWGDALLADPCYNPNLTVAGIPFDLAFPPRSPSPGSMVPGRPGQWRREGTGGKQAHGRNNSQES</sequence>
<protein>
    <submittedName>
        <fullName evidence="4">Glycosyltransferase</fullName>
    </submittedName>
</protein>
<dbReference type="Pfam" id="PF00535">
    <property type="entry name" value="Glycos_transf_2"/>
    <property type="match status" value="2"/>
</dbReference>
<evidence type="ECO:0000256" key="1">
    <source>
        <dbReference type="SAM" id="Coils"/>
    </source>
</evidence>
<proteinExistence type="predicted"/>
<dbReference type="PANTHER" id="PTHR43179:SF7">
    <property type="entry name" value="RHAMNOSYLTRANSFERASE WBBL"/>
    <property type="match status" value="1"/>
</dbReference>
<dbReference type="PANTHER" id="PTHR43179">
    <property type="entry name" value="RHAMNOSYLTRANSFERASE WBBL"/>
    <property type="match status" value="1"/>
</dbReference>
<dbReference type="InterPro" id="IPR029044">
    <property type="entry name" value="Nucleotide-diphossugar_trans"/>
</dbReference>
<dbReference type="Proteomes" id="UP000298681">
    <property type="component" value="Unassembled WGS sequence"/>
</dbReference>
<feature type="coiled-coil region" evidence="1">
    <location>
        <begin position="546"/>
        <end position="577"/>
    </location>
</feature>
<dbReference type="SUPFAM" id="SSF53448">
    <property type="entry name" value="Nucleotide-diphospho-sugar transferases"/>
    <property type="match status" value="2"/>
</dbReference>
<keyword evidence="1" id="KW-0175">Coiled coil</keyword>